<dbReference type="InterPro" id="IPR050452">
    <property type="entry name" value="Metacaspase"/>
</dbReference>
<dbReference type="InterPro" id="IPR029030">
    <property type="entry name" value="Caspase-like_dom_sf"/>
</dbReference>
<dbReference type="PANTHER" id="PTHR48104:SF30">
    <property type="entry name" value="METACASPASE-1"/>
    <property type="match status" value="1"/>
</dbReference>
<feature type="domain" description="Peptidase C14 caspase" evidence="2">
    <location>
        <begin position="2"/>
        <end position="260"/>
    </location>
</feature>
<evidence type="ECO:0000259" key="2">
    <source>
        <dbReference type="Pfam" id="PF00656"/>
    </source>
</evidence>
<dbReference type="EMBL" id="BAABAT010000070">
    <property type="protein sequence ID" value="GAA4263499.1"/>
    <property type="molecule type" value="Genomic_DNA"/>
</dbReference>
<evidence type="ECO:0000313" key="3">
    <source>
        <dbReference type="EMBL" id="GAA4263499.1"/>
    </source>
</evidence>
<proteinExistence type="predicted"/>
<accession>A0ABP8DUV9</accession>
<gene>
    <name evidence="3" type="ORF">GCM10022255_108600</name>
</gene>
<dbReference type="InterPro" id="IPR011600">
    <property type="entry name" value="Pept_C14_caspase"/>
</dbReference>
<feature type="region of interest" description="Disordered" evidence="1">
    <location>
        <begin position="254"/>
        <end position="280"/>
    </location>
</feature>
<keyword evidence="4" id="KW-1185">Reference proteome</keyword>
<protein>
    <recommendedName>
        <fullName evidence="2">Peptidase C14 caspase domain-containing protein</fullName>
    </recommendedName>
</protein>
<dbReference type="SUPFAM" id="SSF52129">
    <property type="entry name" value="Caspase-like"/>
    <property type="match status" value="1"/>
</dbReference>
<dbReference type="Gene3D" id="3.40.50.1460">
    <property type="match status" value="1"/>
</dbReference>
<name>A0ABP8DUV9_9ACTN</name>
<evidence type="ECO:0000256" key="1">
    <source>
        <dbReference type="SAM" id="MobiDB-lite"/>
    </source>
</evidence>
<evidence type="ECO:0000313" key="4">
    <source>
        <dbReference type="Proteomes" id="UP001500620"/>
    </source>
</evidence>
<comment type="caution">
    <text evidence="3">The sequence shown here is derived from an EMBL/GenBank/DDBJ whole genome shotgun (WGS) entry which is preliminary data.</text>
</comment>
<dbReference type="Pfam" id="PF00656">
    <property type="entry name" value="Peptidase_C14"/>
    <property type="match status" value="1"/>
</dbReference>
<dbReference type="RefSeq" id="WP_345142944.1">
    <property type="nucleotide sequence ID" value="NZ_BAABAT010000070.1"/>
</dbReference>
<reference evidence="4" key="1">
    <citation type="journal article" date="2019" name="Int. J. Syst. Evol. Microbiol.">
        <title>The Global Catalogue of Microorganisms (GCM) 10K type strain sequencing project: providing services to taxonomists for standard genome sequencing and annotation.</title>
        <authorList>
            <consortium name="The Broad Institute Genomics Platform"/>
            <consortium name="The Broad Institute Genome Sequencing Center for Infectious Disease"/>
            <person name="Wu L."/>
            <person name="Ma J."/>
        </authorList>
    </citation>
    <scope>NUCLEOTIDE SEQUENCE [LARGE SCALE GENOMIC DNA]</scope>
    <source>
        <strain evidence="4">JCM 17441</strain>
    </source>
</reference>
<organism evidence="3 4">
    <name type="scientific">Dactylosporangium darangshiense</name>
    <dbReference type="NCBI Taxonomy" id="579108"/>
    <lineage>
        <taxon>Bacteria</taxon>
        <taxon>Bacillati</taxon>
        <taxon>Actinomycetota</taxon>
        <taxon>Actinomycetes</taxon>
        <taxon>Micromonosporales</taxon>
        <taxon>Micromonosporaceae</taxon>
        <taxon>Dactylosporangium</taxon>
    </lineage>
</organism>
<dbReference type="PANTHER" id="PTHR48104">
    <property type="entry name" value="METACASPASE-4"/>
    <property type="match status" value="1"/>
</dbReference>
<dbReference type="Proteomes" id="UP001500620">
    <property type="component" value="Unassembled WGS sequence"/>
</dbReference>
<sequence length="637" mass="69340">MTRKALLIGSDYGDLRGVRNDLRVMTVALEGRGFDVRRCEPPRSTRDEILAAYEKLIADVEPGDAVVVFYSGHGGRVEARSFDAGDALDGAGYRPMDLQFIVPLDFDEGGPDDFRGITSVELSLLQLRLTRITRNVTVILDCCHSGQMSRYYDRRPRTVASQPYRRVRDHIDRLAAGGLNVQDWRSEGNRHAVRVVACAPQQTAAEYPGIGGEWIGALTEALTLTLTEVGEDEVAWSTVMDRVRKRLGDRAFRQRPEAEGPYDRKLFSTETDDPLTSLPVTPAGRGDIRARLGCAPLLGVQAGDEFVIMPPGSTAVDRPRRVGTLVVEEVGPVAAEGSVAFAPGQRRLPIGARAFRTKVTAPRIRLRVPVDDPHTARLVSVLPVAGLVQPVEPGDGDWAAEIVVGPDGRLTLQDRLGPLRPPLAADNDGIADLLRMLKALAQAGHLRALVQSPAYALDAPVTIDWGLVEDGRARPLEPAGATVVAGERIYVTVRNKGLVPVYVSLIDLGMSGSITVLTRNAPSGRELAGGESYTFGRNELNGSLRGQRLTWPSGLAKEHAREETLLVVITSDRLDLSPLEQPGSGGQEKPKGVVSPLQAMINQLDTGWSREIEPDEEDGVRYDIRAIDFRMTQEPRP</sequence>
<feature type="compositionally biased region" description="Basic and acidic residues" evidence="1">
    <location>
        <begin position="254"/>
        <end position="267"/>
    </location>
</feature>